<evidence type="ECO:0000313" key="8">
    <source>
        <dbReference type="Proteomes" id="UP000192247"/>
    </source>
</evidence>
<keyword evidence="5" id="KW-0472">Membrane</keyword>
<sequence>LTNLKFRKLDEDISSLASTTSIDPLKLRDLRLRHAELCDLIIYLDDIFSPIAIFWHGSVVLGLCSESVGLIQRFSEPAGISLLTMLHFTSNAMYIVGNLGFVTVSTSLVCECKDRSEHIVRHLLSQPQAYLVASSHQARLFATQMRIENVQMTAFRFYNLNRSAFMTVLGASVTYVSFVAQTARKATTEE</sequence>
<evidence type="ECO:0000256" key="4">
    <source>
        <dbReference type="ARBA" id="ARBA00022989"/>
    </source>
</evidence>
<dbReference type="GO" id="GO:0038023">
    <property type="term" value="F:signaling receptor activity"/>
    <property type="evidence" value="ECO:0007669"/>
    <property type="project" value="UniProtKB-ARBA"/>
</dbReference>
<keyword evidence="8" id="KW-1185">Reference proteome</keyword>
<dbReference type="GO" id="GO:0005886">
    <property type="term" value="C:plasma membrane"/>
    <property type="evidence" value="ECO:0007669"/>
    <property type="project" value="UniProtKB-SubCell"/>
</dbReference>
<keyword evidence="3" id="KW-0812">Transmembrane</keyword>
<evidence type="ECO:0000256" key="2">
    <source>
        <dbReference type="ARBA" id="ARBA00022475"/>
    </source>
</evidence>
<dbReference type="InterPro" id="IPR013604">
    <property type="entry name" value="7TM_chemorcpt"/>
</dbReference>
<accession>A0A1V9Y1M4</accession>
<dbReference type="Proteomes" id="UP000192247">
    <property type="component" value="Unassembled WGS sequence"/>
</dbReference>
<dbReference type="GO" id="GO:0050909">
    <property type="term" value="P:sensory perception of taste"/>
    <property type="evidence" value="ECO:0007669"/>
    <property type="project" value="InterPro"/>
</dbReference>
<evidence type="ECO:0000256" key="6">
    <source>
        <dbReference type="ARBA" id="ARBA00023170"/>
    </source>
</evidence>
<name>A0A1V9Y1M4_9ACAR</name>
<keyword evidence="6" id="KW-0675">Receptor</keyword>
<dbReference type="GO" id="GO:0051606">
    <property type="term" value="P:detection of stimulus"/>
    <property type="evidence" value="ECO:0007669"/>
    <property type="project" value="UniProtKB-ARBA"/>
</dbReference>
<evidence type="ECO:0000313" key="7">
    <source>
        <dbReference type="EMBL" id="OQR79644.1"/>
    </source>
</evidence>
<dbReference type="AlphaFoldDB" id="A0A1V9Y1M4"/>
<dbReference type="EMBL" id="MNPL01000861">
    <property type="protein sequence ID" value="OQR79644.1"/>
    <property type="molecule type" value="Genomic_DNA"/>
</dbReference>
<dbReference type="PANTHER" id="PTHR21421">
    <property type="entry name" value="GUSTATORY RECEPTOR"/>
    <property type="match status" value="1"/>
</dbReference>
<gene>
    <name evidence="7" type="ORF">BIW11_05586</name>
</gene>
<keyword evidence="4" id="KW-1133">Transmembrane helix</keyword>
<dbReference type="OrthoDB" id="6512134at2759"/>
<organism evidence="7 8">
    <name type="scientific">Tropilaelaps mercedesae</name>
    <dbReference type="NCBI Taxonomy" id="418985"/>
    <lineage>
        <taxon>Eukaryota</taxon>
        <taxon>Metazoa</taxon>
        <taxon>Ecdysozoa</taxon>
        <taxon>Arthropoda</taxon>
        <taxon>Chelicerata</taxon>
        <taxon>Arachnida</taxon>
        <taxon>Acari</taxon>
        <taxon>Parasitiformes</taxon>
        <taxon>Mesostigmata</taxon>
        <taxon>Gamasina</taxon>
        <taxon>Dermanyssoidea</taxon>
        <taxon>Laelapidae</taxon>
        <taxon>Tropilaelaps</taxon>
    </lineage>
</organism>
<proteinExistence type="predicted"/>
<dbReference type="Pfam" id="PF08395">
    <property type="entry name" value="7tm_7"/>
    <property type="match status" value="1"/>
</dbReference>
<dbReference type="PANTHER" id="PTHR21421:SF29">
    <property type="entry name" value="GUSTATORY RECEPTOR 5A FOR TREHALOSE-RELATED"/>
    <property type="match status" value="1"/>
</dbReference>
<comment type="subcellular location">
    <subcellularLocation>
        <location evidence="1">Cell membrane</location>
        <topology evidence="1">Multi-pass membrane protein</topology>
    </subcellularLocation>
</comment>
<evidence type="ECO:0000256" key="3">
    <source>
        <dbReference type="ARBA" id="ARBA00022692"/>
    </source>
</evidence>
<reference evidence="7 8" key="1">
    <citation type="journal article" date="2017" name="Gigascience">
        <title>Draft genome of the honey bee ectoparasitic mite, Tropilaelaps mercedesae, is shaped by the parasitic life history.</title>
        <authorList>
            <person name="Dong X."/>
            <person name="Armstrong S.D."/>
            <person name="Xia D."/>
            <person name="Makepeace B.L."/>
            <person name="Darby A.C."/>
            <person name="Kadowaki T."/>
        </authorList>
    </citation>
    <scope>NUCLEOTIDE SEQUENCE [LARGE SCALE GENOMIC DNA]</scope>
    <source>
        <strain evidence="7">Wuxi-XJTLU</strain>
    </source>
</reference>
<protein>
    <recommendedName>
        <fullName evidence="9">Gustatory receptor</fullName>
    </recommendedName>
</protein>
<evidence type="ECO:0008006" key="9">
    <source>
        <dbReference type="Google" id="ProtNLM"/>
    </source>
</evidence>
<feature type="non-terminal residue" evidence="7">
    <location>
        <position position="1"/>
    </location>
</feature>
<keyword evidence="2" id="KW-1003">Cell membrane</keyword>
<dbReference type="InParanoid" id="A0A1V9Y1M4"/>
<comment type="caution">
    <text evidence="7">The sequence shown here is derived from an EMBL/GenBank/DDBJ whole genome shotgun (WGS) entry which is preliminary data.</text>
</comment>
<evidence type="ECO:0000256" key="5">
    <source>
        <dbReference type="ARBA" id="ARBA00023136"/>
    </source>
</evidence>
<evidence type="ECO:0000256" key="1">
    <source>
        <dbReference type="ARBA" id="ARBA00004651"/>
    </source>
</evidence>